<protein>
    <submittedName>
        <fullName evidence="1">Uu.00g110870.m01.CDS01</fullName>
    </submittedName>
</protein>
<dbReference type="Proteomes" id="UP001295740">
    <property type="component" value="Unassembled WGS sequence"/>
</dbReference>
<dbReference type="AlphaFoldDB" id="A0AAI8VEY3"/>
<dbReference type="PANTHER" id="PTHR24148:SF64">
    <property type="entry name" value="HETEROKARYON INCOMPATIBILITY DOMAIN-CONTAINING PROTEIN"/>
    <property type="match status" value="1"/>
</dbReference>
<evidence type="ECO:0000313" key="2">
    <source>
        <dbReference type="Proteomes" id="UP001295740"/>
    </source>
</evidence>
<evidence type="ECO:0000313" key="1">
    <source>
        <dbReference type="EMBL" id="CAJ2503693.1"/>
    </source>
</evidence>
<accession>A0AAI8VEY3</accession>
<proteinExistence type="predicted"/>
<organism evidence="1 2">
    <name type="scientific">Anthostomella pinea</name>
    <dbReference type="NCBI Taxonomy" id="933095"/>
    <lineage>
        <taxon>Eukaryota</taxon>
        <taxon>Fungi</taxon>
        <taxon>Dikarya</taxon>
        <taxon>Ascomycota</taxon>
        <taxon>Pezizomycotina</taxon>
        <taxon>Sordariomycetes</taxon>
        <taxon>Xylariomycetidae</taxon>
        <taxon>Xylariales</taxon>
        <taxon>Xylariaceae</taxon>
        <taxon>Anthostomella</taxon>
    </lineage>
</organism>
<keyword evidence="2" id="KW-1185">Reference proteome</keyword>
<dbReference type="EMBL" id="CAUWAG010000006">
    <property type="protein sequence ID" value="CAJ2503693.1"/>
    <property type="molecule type" value="Genomic_DNA"/>
</dbReference>
<comment type="caution">
    <text evidence="1">The sequence shown here is derived from an EMBL/GenBank/DDBJ whole genome shotgun (WGS) entry which is preliminary data.</text>
</comment>
<reference evidence="1" key="1">
    <citation type="submission" date="2023-10" db="EMBL/GenBank/DDBJ databases">
        <authorList>
            <person name="Hackl T."/>
        </authorList>
    </citation>
    <scope>NUCLEOTIDE SEQUENCE</scope>
</reference>
<name>A0AAI8VEY3_9PEZI</name>
<dbReference type="InterPro" id="IPR052895">
    <property type="entry name" value="HetReg/Transcr_Mod"/>
</dbReference>
<dbReference type="PANTHER" id="PTHR24148">
    <property type="entry name" value="ANKYRIN REPEAT DOMAIN-CONTAINING PROTEIN 39 HOMOLOG-RELATED"/>
    <property type="match status" value="1"/>
</dbReference>
<sequence length="483" mass="54651">MGYQYKKLDRNHAEIRLPTLFPGSGSDELQCSTSVVSLDDNPAFKALSYVWGDVSITRPIIADGNTLEVTPTLDDNLGKEDTLHNPERLLRAYDGLLDIMCRDYWGRMWTYQEYLLAAEDPRFVGEKQDELYGFLRNLQVTVKCRIRLYPGMRTNLMEELLATRTRECLDPRDKVFALYELVGNARQAYPADYTKPVEQVMAETAAYIINHENPAHIYVRFNLRESRLSDRSHPSWAPDFTDYFTSFLFPKYHADTSGLAAQFGGLRQPWPRFKVTSDYVLRMSAFNLGECNVALRFTTDVSDMLKRLADINVAQRLDEEPASRNSLQSKLRPDLDPVSRLARACIAHRWRDEGYVHELRNEFVNVCQAAAQGTVSPDSFPALSVEKFIIESIGALSGKALFTTACGCPGIGDGEDGDPVLLTPLFPYPVVLRQEFSVEPGGGETYYRIVGMPYVDGVWEGDGPHPTLADEIRKQGLQEFLIR</sequence>
<gene>
    <name evidence="1" type="ORF">KHLLAP_LOCUS4161</name>
</gene>